<dbReference type="Proteomes" id="UP000254821">
    <property type="component" value="Unassembled WGS sequence"/>
</dbReference>
<dbReference type="AlphaFoldDB" id="A0A377TGN6"/>
<evidence type="ECO:0000313" key="1">
    <source>
        <dbReference type="EMBL" id="STS21110.1"/>
    </source>
</evidence>
<proteinExistence type="predicted"/>
<dbReference type="EMBL" id="UGHP01000002">
    <property type="protein sequence ID" value="STS21110.1"/>
    <property type="molecule type" value="Genomic_DNA"/>
</dbReference>
<name>A0A377TGN6_HAFAL</name>
<gene>
    <name evidence="1" type="ORF">NCTC8105_05259</name>
</gene>
<organism evidence="1 2">
    <name type="scientific">Hafnia alvei</name>
    <dbReference type="NCBI Taxonomy" id="569"/>
    <lineage>
        <taxon>Bacteria</taxon>
        <taxon>Pseudomonadati</taxon>
        <taxon>Pseudomonadota</taxon>
        <taxon>Gammaproteobacteria</taxon>
        <taxon>Enterobacterales</taxon>
        <taxon>Hafniaceae</taxon>
        <taxon>Hafnia</taxon>
    </lineage>
</organism>
<reference evidence="1 2" key="1">
    <citation type="submission" date="2018-06" db="EMBL/GenBank/DDBJ databases">
        <authorList>
            <consortium name="Pathogen Informatics"/>
            <person name="Doyle S."/>
        </authorList>
    </citation>
    <scope>NUCLEOTIDE SEQUENCE [LARGE SCALE GENOMIC DNA]</scope>
    <source>
        <strain evidence="1 2">NCTC8105</strain>
    </source>
</reference>
<evidence type="ECO:0000313" key="2">
    <source>
        <dbReference type="Proteomes" id="UP000254821"/>
    </source>
</evidence>
<sequence length="185" mass="20964">MIFTIVGCANVRLQHPTPSKEMVITALKESQELLDINENKIDLQKIKNIEKLPVNELPADFFLAKIYPDLTIHTMGFTSNELLVGLRSGQDLKNAGIIIKPIKGFIYDYTGKIERVLYATPHMVDSENSREDMVLYTKPMSPFSVTVLYQDGTKGQFNIESKQTTALFGSIYATKLDKFDGKLWR</sequence>
<accession>A0A377TGN6</accession>
<protein>
    <submittedName>
        <fullName evidence="1">Uncharacterized protein</fullName>
    </submittedName>
</protein>